<feature type="transmembrane region" description="Helical" evidence="6">
    <location>
        <begin position="460"/>
        <end position="480"/>
    </location>
</feature>
<keyword evidence="3 6" id="KW-0812">Transmembrane</keyword>
<dbReference type="InterPro" id="IPR002293">
    <property type="entry name" value="AA/rel_permease1"/>
</dbReference>
<evidence type="ECO:0000256" key="3">
    <source>
        <dbReference type="ARBA" id="ARBA00022692"/>
    </source>
</evidence>
<feature type="transmembrane region" description="Helical" evidence="6">
    <location>
        <begin position="183"/>
        <end position="204"/>
    </location>
</feature>
<accession>A0A222EQH1</accession>
<evidence type="ECO:0000256" key="2">
    <source>
        <dbReference type="ARBA" id="ARBA00022475"/>
    </source>
</evidence>
<dbReference type="PANTHER" id="PTHR42770:SF7">
    <property type="entry name" value="MEMBRANE PROTEIN"/>
    <property type="match status" value="1"/>
</dbReference>
<feature type="transmembrane region" description="Helical" evidence="6">
    <location>
        <begin position="299"/>
        <end position="320"/>
    </location>
</feature>
<protein>
    <submittedName>
        <fullName evidence="7">Amino acid permease</fullName>
    </submittedName>
</protein>
<dbReference type="GO" id="GO:0022857">
    <property type="term" value="F:transmembrane transporter activity"/>
    <property type="evidence" value="ECO:0007669"/>
    <property type="project" value="InterPro"/>
</dbReference>
<dbReference type="AlphaFoldDB" id="A0A222EQH1"/>
<keyword evidence="5 6" id="KW-0472">Membrane</keyword>
<dbReference type="PIRSF" id="PIRSF006060">
    <property type="entry name" value="AA_transporter"/>
    <property type="match status" value="1"/>
</dbReference>
<dbReference type="GO" id="GO:0005886">
    <property type="term" value="C:plasma membrane"/>
    <property type="evidence" value="ECO:0007669"/>
    <property type="project" value="UniProtKB-SubCell"/>
</dbReference>
<sequence>MINVNKKNKVKNKVFEFLTIFSMVFGLVIGNGIYLKNSNEPGGVLGEAGQNPYIAIFVWVFIGVMCTLMMITFIEASSAAEGNEDHSTVQSWAKKFINNRCASLFSILYICMYMPVLLSLASLFSIEIIFESVDDFFSISSKWGLVKFTVTKIILSMLLLIFFQLLNIYTYTPSKFIQTFLTFVKFIPLFVAIVGSFSVFAIDGPNKNNSFNPVEKHYSSWKPTTLLATSMPVLFAFDGFVYAATLRKDCENKKVVAPAMLSAILAVTVFYIVVTVSIFISREDGNIFNLFDEIFRGNIYFVLLFKIIIAITMLTILNGYSTLMPRTINSAIDEKLIAINFKSNAFKKGGYLGFTITSIIFVVFVSSSLALTGNRESELSAFYISNYSSNSTVIFAFTSYLLVMIFVLINKKTKKVRVDSIRGSFIIGIISSVMLFIVLGYAYYDFLINKFINKSYEDPALLILFSLLIGLIWFINEIILSKNNIEENDFYLRLNPKNWHKYNKQIALTNYVKKKGKKNEIRNIKKSL</sequence>
<feature type="transmembrane region" description="Helical" evidence="6">
    <location>
        <begin position="150"/>
        <end position="171"/>
    </location>
</feature>
<evidence type="ECO:0000256" key="6">
    <source>
        <dbReference type="SAM" id="Phobius"/>
    </source>
</evidence>
<dbReference type="Proteomes" id="UP000203229">
    <property type="component" value="Chromosome"/>
</dbReference>
<dbReference type="EMBL" id="CP022535">
    <property type="protein sequence ID" value="ASP28752.1"/>
    <property type="molecule type" value="Genomic_DNA"/>
</dbReference>
<feature type="transmembrane region" description="Helical" evidence="6">
    <location>
        <begin position="14"/>
        <end position="34"/>
    </location>
</feature>
<feature type="transmembrane region" description="Helical" evidence="6">
    <location>
        <begin position="104"/>
        <end position="130"/>
    </location>
</feature>
<evidence type="ECO:0000313" key="8">
    <source>
        <dbReference type="Proteomes" id="UP000203229"/>
    </source>
</evidence>
<feature type="transmembrane region" description="Helical" evidence="6">
    <location>
        <begin position="421"/>
        <end position="444"/>
    </location>
</feature>
<comment type="subcellular location">
    <subcellularLocation>
        <location evidence="1">Cell membrane</location>
        <topology evidence="1">Multi-pass membrane protein</topology>
    </subcellularLocation>
</comment>
<evidence type="ECO:0000256" key="5">
    <source>
        <dbReference type="ARBA" id="ARBA00023136"/>
    </source>
</evidence>
<dbReference type="PANTHER" id="PTHR42770">
    <property type="entry name" value="AMINO ACID TRANSPORTER-RELATED"/>
    <property type="match status" value="1"/>
</dbReference>
<evidence type="ECO:0000313" key="7">
    <source>
        <dbReference type="EMBL" id="ASP28752.1"/>
    </source>
</evidence>
<dbReference type="Gene3D" id="1.20.1740.10">
    <property type="entry name" value="Amino acid/polyamine transporter I"/>
    <property type="match status" value="1"/>
</dbReference>
<reference evidence="7 8" key="1">
    <citation type="submission" date="2017-07" db="EMBL/GenBank/DDBJ databases">
        <title>Complete genome sequence of Spiroplasma corruscae EC-1 (DSM 19793).</title>
        <authorList>
            <person name="Tsai Y.-M."/>
            <person name="Lo W.-S."/>
            <person name="Kuo C.-H."/>
        </authorList>
    </citation>
    <scope>NUCLEOTIDE SEQUENCE [LARGE SCALE GENOMIC DNA]</scope>
    <source>
        <strain evidence="7 8">EC-1</strain>
    </source>
</reference>
<dbReference type="InterPro" id="IPR050367">
    <property type="entry name" value="APC_superfamily"/>
</dbReference>
<dbReference type="OrthoDB" id="392043at2"/>
<keyword evidence="8" id="KW-1185">Reference proteome</keyword>
<name>A0A222EQH1_9MOLU</name>
<gene>
    <name evidence="7" type="ORF">SCORR_v1c09800</name>
</gene>
<feature type="transmembrane region" description="Helical" evidence="6">
    <location>
        <begin position="255"/>
        <end position="279"/>
    </location>
</feature>
<keyword evidence="2" id="KW-1003">Cell membrane</keyword>
<evidence type="ECO:0000256" key="1">
    <source>
        <dbReference type="ARBA" id="ARBA00004651"/>
    </source>
</evidence>
<dbReference type="KEGG" id="scou:SCORR_v1c09800"/>
<organism evidence="7 8">
    <name type="scientific">Spiroplasma corruscae</name>
    <dbReference type="NCBI Taxonomy" id="216934"/>
    <lineage>
        <taxon>Bacteria</taxon>
        <taxon>Bacillati</taxon>
        <taxon>Mycoplasmatota</taxon>
        <taxon>Mollicutes</taxon>
        <taxon>Entomoplasmatales</taxon>
        <taxon>Spiroplasmataceae</taxon>
        <taxon>Spiroplasma</taxon>
    </lineage>
</organism>
<feature type="transmembrane region" description="Helical" evidence="6">
    <location>
        <begin position="351"/>
        <end position="371"/>
    </location>
</feature>
<feature type="transmembrane region" description="Helical" evidence="6">
    <location>
        <begin position="391"/>
        <end position="409"/>
    </location>
</feature>
<feature type="transmembrane region" description="Helical" evidence="6">
    <location>
        <begin position="54"/>
        <end position="74"/>
    </location>
</feature>
<proteinExistence type="predicted"/>
<dbReference type="RefSeq" id="WP_094049792.1">
    <property type="nucleotide sequence ID" value="NZ_CP022535.1"/>
</dbReference>
<dbReference type="Pfam" id="PF13520">
    <property type="entry name" value="AA_permease_2"/>
    <property type="match status" value="1"/>
</dbReference>
<evidence type="ECO:0000256" key="4">
    <source>
        <dbReference type="ARBA" id="ARBA00022989"/>
    </source>
</evidence>
<keyword evidence="4 6" id="KW-1133">Transmembrane helix</keyword>
<feature type="transmembrane region" description="Helical" evidence="6">
    <location>
        <begin position="224"/>
        <end position="243"/>
    </location>
</feature>